<dbReference type="EMBL" id="BAAANY010000003">
    <property type="protein sequence ID" value="GAA1662112.1"/>
    <property type="molecule type" value="Genomic_DNA"/>
</dbReference>
<organism evidence="4 5">
    <name type="scientific">Fodinicola feengrottensis</name>
    <dbReference type="NCBI Taxonomy" id="435914"/>
    <lineage>
        <taxon>Bacteria</taxon>
        <taxon>Bacillati</taxon>
        <taxon>Actinomycetota</taxon>
        <taxon>Actinomycetes</taxon>
        <taxon>Mycobacteriales</taxon>
        <taxon>Fodinicola</taxon>
    </lineage>
</organism>
<dbReference type="RefSeq" id="WP_344307470.1">
    <property type="nucleotide sequence ID" value="NZ_BAAANY010000003.1"/>
</dbReference>
<dbReference type="Proteomes" id="UP001500618">
    <property type="component" value="Unassembled WGS sequence"/>
</dbReference>
<proteinExistence type="predicted"/>
<dbReference type="Gene3D" id="3.30.300.30">
    <property type="match status" value="1"/>
</dbReference>
<dbReference type="Gene3D" id="3.40.50.1820">
    <property type="entry name" value="alpha/beta hydrolase"/>
    <property type="match status" value="1"/>
</dbReference>
<reference evidence="4 5" key="1">
    <citation type="journal article" date="2019" name="Int. J. Syst. Evol. Microbiol.">
        <title>The Global Catalogue of Microorganisms (GCM) 10K type strain sequencing project: providing services to taxonomists for standard genome sequencing and annotation.</title>
        <authorList>
            <consortium name="The Broad Institute Genomics Platform"/>
            <consortium name="The Broad Institute Genome Sequencing Center for Infectious Disease"/>
            <person name="Wu L."/>
            <person name="Ma J."/>
        </authorList>
    </citation>
    <scope>NUCLEOTIDE SEQUENCE [LARGE SCALE GENOMIC DNA]</scope>
    <source>
        <strain evidence="4 5">JCM 14718</strain>
    </source>
</reference>
<protein>
    <recommendedName>
        <fullName evidence="3">Carrier domain-containing protein</fullName>
    </recommendedName>
</protein>
<dbReference type="InterPro" id="IPR036736">
    <property type="entry name" value="ACP-like_sf"/>
</dbReference>
<keyword evidence="1" id="KW-0596">Phosphopantetheine</keyword>
<dbReference type="InterPro" id="IPR009081">
    <property type="entry name" value="PP-bd_ACP"/>
</dbReference>
<comment type="caution">
    <text evidence="4">The sequence shown here is derived from an EMBL/GenBank/DDBJ whole genome shotgun (WGS) entry which is preliminary data.</text>
</comment>
<dbReference type="InterPro" id="IPR001031">
    <property type="entry name" value="Thioesterase"/>
</dbReference>
<dbReference type="InterPro" id="IPR020806">
    <property type="entry name" value="PKS_PP-bd"/>
</dbReference>
<gene>
    <name evidence="4" type="ORF">GCM10009765_09480</name>
</gene>
<sequence>MRYELGSPKFVADPFAREPGARLYASGDIVRYRVDGAIEFLGRADNQVKIRGMRVELEEIEAVLAQHPAIRQAVVLAKKSRLYAYTVAESDTRDVSTEQLRQWSTTHLPDRMVPAEYVLLPTFPLLSSGKVDRKALLARSAPTRPDGSYVPPATDAEKLVAQVWEEVFGVDRIGATDHFFDLGGHSLLLAKVQAILRRRMSGDIPVMDLFTHPTVREMAGLLESERTATETAALGVLLPIRTEGSQLPLFCVHGATGLSWQYAGLRKYLSADIPLYALQARGFDRRRDLAGSLAEMTGEYLDHIRTIQPHGPCRLIGLSFGGVLVQQMAVRLRNLGEPVTLLSILDAYPKYLWESFSVDYEQKALRSLLYMAGYDLSALDDEPPRHERVTRIIREQDGILAKLEDFTLSAVVDNFINAAVLQQSATFEKFDGDLLFFRSMVDRISDTLVPAKWTPYIGGSIESHDVHARHDDLLSAAALTEIGPVLANALQRIQRTSRAIPEAVRRDRRFRSVTREDLWHSEKMKNVPGPAR</sequence>
<evidence type="ECO:0000259" key="3">
    <source>
        <dbReference type="PROSITE" id="PS50075"/>
    </source>
</evidence>
<evidence type="ECO:0000313" key="4">
    <source>
        <dbReference type="EMBL" id="GAA1662112.1"/>
    </source>
</evidence>
<dbReference type="Pfam" id="PF00975">
    <property type="entry name" value="Thioesterase"/>
    <property type="match status" value="1"/>
</dbReference>
<keyword evidence="5" id="KW-1185">Reference proteome</keyword>
<name>A0ABN2FYI3_9ACTN</name>
<dbReference type="InterPro" id="IPR029058">
    <property type="entry name" value="AB_hydrolase_fold"/>
</dbReference>
<evidence type="ECO:0000313" key="5">
    <source>
        <dbReference type="Proteomes" id="UP001500618"/>
    </source>
</evidence>
<keyword evidence="2" id="KW-0597">Phosphoprotein</keyword>
<dbReference type="PANTHER" id="PTHR45527:SF1">
    <property type="entry name" value="FATTY ACID SYNTHASE"/>
    <property type="match status" value="1"/>
</dbReference>
<dbReference type="PANTHER" id="PTHR45527">
    <property type="entry name" value="NONRIBOSOMAL PEPTIDE SYNTHETASE"/>
    <property type="match status" value="1"/>
</dbReference>
<dbReference type="SUPFAM" id="SSF56801">
    <property type="entry name" value="Acetyl-CoA synthetase-like"/>
    <property type="match status" value="1"/>
</dbReference>
<dbReference type="SUPFAM" id="SSF47336">
    <property type="entry name" value="ACP-like"/>
    <property type="match status" value="1"/>
</dbReference>
<evidence type="ECO:0000256" key="2">
    <source>
        <dbReference type="ARBA" id="ARBA00022553"/>
    </source>
</evidence>
<dbReference type="SMART" id="SM00823">
    <property type="entry name" value="PKS_PP"/>
    <property type="match status" value="1"/>
</dbReference>
<feature type="domain" description="Carrier" evidence="3">
    <location>
        <begin position="151"/>
        <end position="226"/>
    </location>
</feature>
<dbReference type="InterPro" id="IPR045851">
    <property type="entry name" value="AMP-bd_C_sf"/>
</dbReference>
<dbReference type="SUPFAM" id="SSF53474">
    <property type="entry name" value="alpha/beta-Hydrolases"/>
    <property type="match status" value="1"/>
</dbReference>
<evidence type="ECO:0000256" key="1">
    <source>
        <dbReference type="ARBA" id="ARBA00022450"/>
    </source>
</evidence>
<dbReference type="PROSITE" id="PS50075">
    <property type="entry name" value="CARRIER"/>
    <property type="match status" value="1"/>
</dbReference>
<accession>A0ABN2FYI3</accession>
<dbReference type="InterPro" id="IPR025110">
    <property type="entry name" value="AMP-bd_C"/>
</dbReference>
<dbReference type="Pfam" id="PF00550">
    <property type="entry name" value="PP-binding"/>
    <property type="match status" value="1"/>
</dbReference>
<dbReference type="Pfam" id="PF13193">
    <property type="entry name" value="AMP-binding_C"/>
    <property type="match status" value="1"/>
</dbReference>
<dbReference type="Gene3D" id="2.30.38.10">
    <property type="entry name" value="Luciferase, Domain 3"/>
    <property type="match status" value="1"/>
</dbReference>